<comment type="caution">
    <text evidence="14">The sequence shown here is derived from an EMBL/GenBank/DDBJ whole genome shotgun (WGS) entry which is preliminary data.</text>
</comment>
<organism evidence="14 15">
    <name type="scientific">Artemia franciscana</name>
    <name type="common">Brine shrimp</name>
    <name type="synonym">Artemia sanfranciscana</name>
    <dbReference type="NCBI Taxonomy" id="6661"/>
    <lineage>
        <taxon>Eukaryota</taxon>
        <taxon>Metazoa</taxon>
        <taxon>Ecdysozoa</taxon>
        <taxon>Arthropoda</taxon>
        <taxon>Crustacea</taxon>
        <taxon>Branchiopoda</taxon>
        <taxon>Anostraca</taxon>
        <taxon>Artemiidae</taxon>
        <taxon>Artemia</taxon>
    </lineage>
</organism>
<dbReference type="Pfam" id="PF00023">
    <property type="entry name" value="Ank"/>
    <property type="match status" value="1"/>
</dbReference>
<evidence type="ECO:0000256" key="8">
    <source>
        <dbReference type="ARBA" id="ARBA00023136"/>
    </source>
</evidence>
<feature type="transmembrane region" description="Helical" evidence="12">
    <location>
        <begin position="506"/>
        <end position="527"/>
    </location>
</feature>
<dbReference type="SUPFAM" id="SSF48403">
    <property type="entry name" value="Ankyrin repeat"/>
    <property type="match status" value="1"/>
</dbReference>
<feature type="compositionally biased region" description="Polar residues" evidence="11">
    <location>
        <begin position="1124"/>
        <end position="1133"/>
    </location>
</feature>
<dbReference type="Gene3D" id="1.25.40.20">
    <property type="entry name" value="Ankyrin repeat-containing domain"/>
    <property type="match status" value="1"/>
</dbReference>
<name>A0AA88HQJ3_ARTSF</name>
<keyword evidence="3 12" id="KW-0812">Transmembrane</keyword>
<keyword evidence="5 12" id="KW-1133">Transmembrane helix</keyword>
<reference evidence="14" key="1">
    <citation type="submission" date="2023-07" db="EMBL/GenBank/DDBJ databases">
        <title>Chromosome-level genome assembly of Artemia franciscana.</title>
        <authorList>
            <person name="Jo E."/>
        </authorList>
    </citation>
    <scope>NUCLEOTIDE SEQUENCE</scope>
    <source>
        <tissue evidence="14">Whole body</tissue>
    </source>
</reference>
<dbReference type="SMART" id="SM00248">
    <property type="entry name" value="ANK"/>
    <property type="match status" value="2"/>
</dbReference>
<evidence type="ECO:0000256" key="10">
    <source>
        <dbReference type="PROSITE-ProRule" id="PRU00023"/>
    </source>
</evidence>
<accession>A0AA88HQJ3</accession>
<evidence type="ECO:0000256" key="12">
    <source>
        <dbReference type="SAM" id="Phobius"/>
    </source>
</evidence>
<feature type="domain" description="Transient receptor ion channel" evidence="13">
    <location>
        <begin position="183"/>
        <end position="245"/>
    </location>
</feature>
<evidence type="ECO:0000256" key="2">
    <source>
        <dbReference type="ARBA" id="ARBA00022448"/>
    </source>
</evidence>
<dbReference type="GO" id="GO:0015279">
    <property type="term" value="F:store-operated calcium channel activity"/>
    <property type="evidence" value="ECO:0007669"/>
    <property type="project" value="TreeGrafter"/>
</dbReference>
<keyword evidence="6 10" id="KW-0040">ANK repeat</keyword>
<proteinExistence type="predicted"/>
<keyword evidence="2" id="KW-0813">Transport</keyword>
<feature type="transmembrane region" description="Helical" evidence="12">
    <location>
        <begin position="547"/>
        <end position="573"/>
    </location>
</feature>
<dbReference type="SMART" id="SM01420">
    <property type="entry name" value="TRP_2"/>
    <property type="match status" value="1"/>
</dbReference>
<evidence type="ECO:0000259" key="13">
    <source>
        <dbReference type="SMART" id="SM01420"/>
    </source>
</evidence>
<dbReference type="PROSITE" id="PS50297">
    <property type="entry name" value="ANK_REP_REGION"/>
    <property type="match status" value="1"/>
</dbReference>
<evidence type="ECO:0000313" key="15">
    <source>
        <dbReference type="Proteomes" id="UP001187531"/>
    </source>
</evidence>
<dbReference type="InterPro" id="IPR013555">
    <property type="entry name" value="TRP_dom"/>
</dbReference>
<evidence type="ECO:0000256" key="1">
    <source>
        <dbReference type="ARBA" id="ARBA00004141"/>
    </source>
</evidence>
<feature type="repeat" description="ANK" evidence="10">
    <location>
        <begin position="148"/>
        <end position="180"/>
    </location>
</feature>
<dbReference type="AlphaFoldDB" id="A0AA88HQJ3"/>
<dbReference type="EMBL" id="JAVRJZ010000012">
    <property type="protein sequence ID" value="KAK2716109.1"/>
    <property type="molecule type" value="Genomic_DNA"/>
</dbReference>
<dbReference type="InterPro" id="IPR005821">
    <property type="entry name" value="Ion_trans_dom"/>
</dbReference>
<dbReference type="InterPro" id="IPR036770">
    <property type="entry name" value="Ankyrin_rpt-contain_sf"/>
</dbReference>
<dbReference type="Proteomes" id="UP001187531">
    <property type="component" value="Unassembled WGS sequence"/>
</dbReference>
<feature type="transmembrane region" description="Helical" evidence="12">
    <location>
        <begin position="637"/>
        <end position="659"/>
    </location>
</feature>
<feature type="transmembrane region" description="Helical" evidence="12">
    <location>
        <begin position="419"/>
        <end position="439"/>
    </location>
</feature>
<evidence type="ECO:0000256" key="7">
    <source>
        <dbReference type="ARBA" id="ARBA00023065"/>
    </source>
</evidence>
<sequence length="1133" mass="127690">MKATESKEFLVGSGDGVSITASEVMGPPVEAILTNEEKRFLLFVERGDVAGCRELLKEMKDQPDKLSINCTDPLGRSSLVIAIENENFELMEVLLEFGIQVQDSLLHAISEEYVEGVELLLEWEEANHTEGTPYSWEAVDKDTATFTPDITPLVLAAHKDNYEILKILLDRGASLPMPHDVRCGCDECSQSMQEDSLRHSRSRINAYKALASPSLIALSSKDPILTAFELCAELTRLANVEAEFSADYFDLARRTEAFATELLDHARTSRELEIILNFSPGQSWEPGDRQTLDRLKLAIKRDQKQFVAHPNVQQLLGTIWYEGLPGIRRKGLVGQIVQMATLACQFPLYATIHMIAPNSEKAAFSKKPFPKFLFHSASYLFFLSLLAMASQRLEYVLIEWFGPEWIKEMMYEWQRKERGSLPGPVECLIIFWVFGLIWAEIKSLWNDGLIEYITDLWNIVDFITNVFFTAWILLRATAWFVVQRELWQGKDPWYPREEWDAFDPMLISEGAFSAAMVFSFLKLVHVFSISPHLGPLQISLGRMVIDIIKFFFIYMLVLFAFGCGLNQLLWYYADLTRKQCYKLPDGEADWENEEIACFFWRRFSNLFETSQSLFWASFGLVDLMAFELDGIKGFTRFWGLLMFGSYSTINIIVLLNLLIAMMSNSYQAIQGQSDTEWKFARTQLWLSYFEEGATVPPPFNTFPTPKGMLRVLGIGKERMTGSVKNKCRMRTEIRHMKVMRSVIRRYVASVQARNDEQGVTEDDINEVKQDISSFRYELIDILKKSGMDTSGASAAEKNAVGKKGRVRERRLMKNFQIGMVEDVINDIISRDSRPKDIFGKIARAIGNSTTKRTDWNAVSRRFSKKRNPIGRSETSLKRASQQSLRRKTVEEANNILLRMNAEELADYNPRLKEYTPATRIAYAKFKGRATNNVTIINETSRKSSIADLKSSVVDLQKSLKEAKASAQQLPGRKEEKTDDTAKKAENGALKNSNESNTRENSNQVNTNTQSIAEEKEAVPKVVTSQSSEKPTQNLDSKENSQPITSTIDPPFTSHSSGVTAAEKPAVCSGASTIATPRPIVPTSEPKPGALAPPPTTRSPSPNPAPSQRASSSTGSYGTAGKSKMTGQPKTGWL</sequence>
<feature type="transmembrane region" description="Helical" evidence="12">
    <location>
        <begin position="376"/>
        <end position="398"/>
    </location>
</feature>
<dbReference type="InterPro" id="IPR002153">
    <property type="entry name" value="TRPC_channel"/>
</dbReference>
<dbReference type="PROSITE" id="PS50088">
    <property type="entry name" value="ANK_REPEAT"/>
    <property type="match status" value="1"/>
</dbReference>
<evidence type="ECO:0000256" key="9">
    <source>
        <dbReference type="ARBA" id="ARBA00023303"/>
    </source>
</evidence>
<dbReference type="NCBIfam" id="TIGR00870">
    <property type="entry name" value="trp"/>
    <property type="match status" value="1"/>
</dbReference>
<evidence type="ECO:0000256" key="6">
    <source>
        <dbReference type="ARBA" id="ARBA00023043"/>
    </source>
</evidence>
<feature type="compositionally biased region" description="Polar residues" evidence="11">
    <location>
        <begin position="1022"/>
        <end position="1058"/>
    </location>
</feature>
<keyword evidence="15" id="KW-1185">Reference proteome</keyword>
<dbReference type="EMBL" id="JAVRJZ010000012">
    <property type="protein sequence ID" value="KAK2716110.1"/>
    <property type="molecule type" value="Genomic_DNA"/>
</dbReference>
<dbReference type="FunFam" id="1.25.40.20:FF:000402">
    <property type="entry name" value="Transient receptor potential channel"/>
    <property type="match status" value="1"/>
</dbReference>
<protein>
    <recommendedName>
        <fullName evidence="13">Transient receptor ion channel domain-containing protein</fullName>
    </recommendedName>
</protein>
<keyword evidence="9" id="KW-0407">Ion channel</keyword>
<keyword evidence="4" id="KW-0677">Repeat</keyword>
<keyword evidence="7" id="KW-0406">Ion transport</keyword>
<dbReference type="GO" id="GO:0034703">
    <property type="term" value="C:cation channel complex"/>
    <property type="evidence" value="ECO:0007669"/>
    <property type="project" value="TreeGrafter"/>
</dbReference>
<dbReference type="GO" id="GO:0005886">
    <property type="term" value="C:plasma membrane"/>
    <property type="evidence" value="ECO:0007669"/>
    <property type="project" value="TreeGrafter"/>
</dbReference>
<gene>
    <name evidence="14" type="ORF">QYM36_010626</name>
</gene>
<dbReference type="GO" id="GO:0051480">
    <property type="term" value="P:regulation of cytosolic calcium ion concentration"/>
    <property type="evidence" value="ECO:0007669"/>
    <property type="project" value="TreeGrafter"/>
</dbReference>
<dbReference type="Pfam" id="PF00520">
    <property type="entry name" value="Ion_trans"/>
    <property type="match status" value="1"/>
</dbReference>
<dbReference type="PRINTS" id="PR01097">
    <property type="entry name" value="TRNSRECEPTRP"/>
</dbReference>
<dbReference type="InterPro" id="IPR002110">
    <property type="entry name" value="Ankyrin_rpt"/>
</dbReference>
<dbReference type="PANTHER" id="PTHR10117">
    <property type="entry name" value="TRANSIENT RECEPTOR POTENTIAL CHANNEL"/>
    <property type="match status" value="1"/>
</dbReference>
<feature type="compositionally biased region" description="Low complexity" evidence="11">
    <location>
        <begin position="1105"/>
        <end position="1123"/>
    </location>
</feature>
<comment type="subcellular location">
    <subcellularLocation>
        <location evidence="1">Membrane</location>
        <topology evidence="1">Multi-pass membrane protein</topology>
    </subcellularLocation>
</comment>
<feature type="region of interest" description="Disordered" evidence="11">
    <location>
        <begin position="963"/>
        <end position="1133"/>
    </location>
</feature>
<dbReference type="PANTHER" id="PTHR10117:SF51">
    <property type="entry name" value="TRANSIENT RECEPTOR POTENTIAL PROTEIN"/>
    <property type="match status" value="1"/>
</dbReference>
<keyword evidence="8 12" id="KW-0472">Membrane</keyword>
<evidence type="ECO:0000256" key="4">
    <source>
        <dbReference type="ARBA" id="ARBA00022737"/>
    </source>
</evidence>
<feature type="transmembrane region" description="Helical" evidence="12">
    <location>
        <begin position="459"/>
        <end position="482"/>
    </location>
</feature>
<dbReference type="EMBL" id="JAVRJZ010000012">
    <property type="protein sequence ID" value="KAK2716108.1"/>
    <property type="molecule type" value="Genomic_DNA"/>
</dbReference>
<dbReference type="CDD" id="cd23650">
    <property type="entry name" value="TRP_CaM_bind1"/>
    <property type="match status" value="1"/>
</dbReference>
<feature type="compositionally biased region" description="Basic and acidic residues" evidence="11">
    <location>
        <begin position="971"/>
        <end position="985"/>
    </location>
</feature>
<evidence type="ECO:0000256" key="3">
    <source>
        <dbReference type="ARBA" id="ARBA00022692"/>
    </source>
</evidence>
<dbReference type="Pfam" id="PF08344">
    <property type="entry name" value="TRP_2"/>
    <property type="match status" value="1"/>
</dbReference>
<evidence type="ECO:0000256" key="5">
    <source>
        <dbReference type="ARBA" id="ARBA00022989"/>
    </source>
</evidence>
<dbReference type="GO" id="GO:0070679">
    <property type="term" value="F:inositol 1,4,5 trisphosphate binding"/>
    <property type="evidence" value="ECO:0007669"/>
    <property type="project" value="TreeGrafter"/>
</dbReference>
<evidence type="ECO:0000256" key="11">
    <source>
        <dbReference type="SAM" id="MobiDB-lite"/>
    </source>
</evidence>
<feature type="compositionally biased region" description="Low complexity" evidence="11">
    <location>
        <begin position="991"/>
        <end position="1002"/>
    </location>
</feature>
<feature type="compositionally biased region" description="Pro residues" evidence="11">
    <location>
        <begin position="1090"/>
        <end position="1104"/>
    </location>
</feature>
<evidence type="ECO:0000313" key="14">
    <source>
        <dbReference type="EMBL" id="KAK2716110.1"/>
    </source>
</evidence>